<name>A0A0C9SKR4_PLICR</name>
<organism evidence="2 3">
    <name type="scientific">Plicaturopsis crispa FD-325 SS-3</name>
    <dbReference type="NCBI Taxonomy" id="944288"/>
    <lineage>
        <taxon>Eukaryota</taxon>
        <taxon>Fungi</taxon>
        <taxon>Dikarya</taxon>
        <taxon>Basidiomycota</taxon>
        <taxon>Agaricomycotina</taxon>
        <taxon>Agaricomycetes</taxon>
        <taxon>Agaricomycetidae</taxon>
        <taxon>Amylocorticiales</taxon>
        <taxon>Amylocorticiaceae</taxon>
        <taxon>Plicatura</taxon>
        <taxon>Plicaturopsis crispa</taxon>
    </lineage>
</organism>
<reference evidence="2 3" key="1">
    <citation type="submission" date="2014-06" db="EMBL/GenBank/DDBJ databases">
        <title>Evolutionary Origins and Diversification of the Mycorrhizal Mutualists.</title>
        <authorList>
            <consortium name="DOE Joint Genome Institute"/>
            <consortium name="Mycorrhizal Genomics Consortium"/>
            <person name="Kohler A."/>
            <person name="Kuo A."/>
            <person name="Nagy L.G."/>
            <person name="Floudas D."/>
            <person name="Copeland A."/>
            <person name="Barry K.W."/>
            <person name="Cichocki N."/>
            <person name="Veneault-Fourrey C."/>
            <person name="LaButti K."/>
            <person name="Lindquist E.A."/>
            <person name="Lipzen A."/>
            <person name="Lundell T."/>
            <person name="Morin E."/>
            <person name="Murat C."/>
            <person name="Riley R."/>
            <person name="Ohm R."/>
            <person name="Sun H."/>
            <person name="Tunlid A."/>
            <person name="Henrissat B."/>
            <person name="Grigoriev I.V."/>
            <person name="Hibbett D.S."/>
            <person name="Martin F."/>
        </authorList>
    </citation>
    <scope>NUCLEOTIDE SEQUENCE [LARGE SCALE GENOMIC DNA]</scope>
    <source>
        <strain evidence="2 3">FD-325 SS-3</strain>
    </source>
</reference>
<evidence type="ECO:0000256" key="1">
    <source>
        <dbReference type="SAM" id="MobiDB-lite"/>
    </source>
</evidence>
<dbReference type="Proteomes" id="UP000053263">
    <property type="component" value="Unassembled WGS sequence"/>
</dbReference>
<dbReference type="AlphaFoldDB" id="A0A0C9SKR4"/>
<dbReference type="EMBL" id="KN832572">
    <property type="protein sequence ID" value="KII84191.1"/>
    <property type="molecule type" value="Genomic_DNA"/>
</dbReference>
<evidence type="ECO:0000313" key="3">
    <source>
        <dbReference type="Proteomes" id="UP000053263"/>
    </source>
</evidence>
<keyword evidence="3" id="KW-1185">Reference proteome</keyword>
<sequence length="134" mass="14558">MYTMLPWITYSVSSSRAAMGAVQGIDACECVMDAPDAYTIDAPDAYTRPNSRIQSQLTRPKPTETPDGPRSTTARVRRFNAPWSLPALRTKAGHAEVWQAGRAFQQAGRACPHVRKASPVSSQAGAGVVRVRGW</sequence>
<gene>
    <name evidence="2" type="ORF">PLICRDRAFT_373771</name>
</gene>
<protein>
    <submittedName>
        <fullName evidence="2">Uncharacterized protein</fullName>
    </submittedName>
</protein>
<dbReference type="HOGENOM" id="CLU_1897083_0_0_1"/>
<accession>A0A0C9SKR4</accession>
<feature type="region of interest" description="Disordered" evidence="1">
    <location>
        <begin position="41"/>
        <end position="73"/>
    </location>
</feature>
<feature type="compositionally biased region" description="Polar residues" evidence="1">
    <location>
        <begin position="48"/>
        <end position="58"/>
    </location>
</feature>
<proteinExistence type="predicted"/>
<evidence type="ECO:0000313" key="2">
    <source>
        <dbReference type="EMBL" id="KII84191.1"/>
    </source>
</evidence>